<evidence type="ECO:0000256" key="1">
    <source>
        <dbReference type="ARBA" id="ARBA00004141"/>
    </source>
</evidence>
<evidence type="ECO:0000256" key="6">
    <source>
        <dbReference type="SAM" id="Phobius"/>
    </source>
</evidence>
<dbReference type="InterPro" id="IPR009311">
    <property type="entry name" value="IFI6/IFI27-like"/>
</dbReference>
<evidence type="ECO:0000256" key="2">
    <source>
        <dbReference type="ARBA" id="ARBA00007262"/>
    </source>
</evidence>
<dbReference type="Proteomes" id="UP000815677">
    <property type="component" value="Unassembled WGS sequence"/>
</dbReference>
<feature type="transmembrane region" description="Helical" evidence="6">
    <location>
        <begin position="140"/>
        <end position="166"/>
    </location>
</feature>
<protein>
    <submittedName>
        <fullName evidence="7">Uncharacterized protein</fullName>
    </submittedName>
</protein>
<keyword evidence="8" id="KW-1185">Reference proteome</keyword>
<feature type="transmembrane region" description="Helical" evidence="6">
    <location>
        <begin position="74"/>
        <end position="102"/>
    </location>
</feature>
<feature type="transmembrane region" description="Helical" evidence="6">
    <location>
        <begin position="108"/>
        <end position="133"/>
    </location>
</feature>
<keyword evidence="5 6" id="KW-0472">Membrane</keyword>
<comment type="subcellular location">
    <subcellularLocation>
        <location evidence="1">Membrane</location>
        <topology evidence="1">Multi-pass membrane protein</topology>
    </subcellularLocation>
</comment>
<dbReference type="Pfam" id="PF06140">
    <property type="entry name" value="Ifi-6-16"/>
    <property type="match status" value="1"/>
</dbReference>
<proteinExistence type="inferred from homology"/>
<name>A0ABQ0LTW8_MYCCL</name>
<dbReference type="EMBL" id="DF848688">
    <property type="protein sequence ID" value="GAT54527.1"/>
    <property type="molecule type" value="Genomic_DNA"/>
</dbReference>
<organism evidence="7 8">
    <name type="scientific">Mycena chlorophos</name>
    <name type="common">Agaric fungus</name>
    <name type="synonym">Agaricus chlorophos</name>
    <dbReference type="NCBI Taxonomy" id="658473"/>
    <lineage>
        <taxon>Eukaryota</taxon>
        <taxon>Fungi</taxon>
        <taxon>Dikarya</taxon>
        <taxon>Basidiomycota</taxon>
        <taxon>Agaricomycotina</taxon>
        <taxon>Agaricomycetes</taxon>
        <taxon>Agaricomycetidae</taxon>
        <taxon>Agaricales</taxon>
        <taxon>Marasmiineae</taxon>
        <taxon>Mycenaceae</taxon>
        <taxon>Mycena</taxon>
    </lineage>
</organism>
<evidence type="ECO:0000256" key="3">
    <source>
        <dbReference type="ARBA" id="ARBA00022692"/>
    </source>
</evidence>
<keyword evidence="3 6" id="KW-0812">Transmembrane</keyword>
<evidence type="ECO:0000313" key="7">
    <source>
        <dbReference type="EMBL" id="GAT54527.1"/>
    </source>
</evidence>
<reference evidence="7" key="1">
    <citation type="submission" date="2014-09" db="EMBL/GenBank/DDBJ databases">
        <title>Genome sequence of the luminous mushroom Mycena chlorophos for searching fungal bioluminescence genes.</title>
        <authorList>
            <person name="Tanaka Y."/>
            <person name="Kasuga D."/>
            <person name="Oba Y."/>
            <person name="Hase S."/>
            <person name="Sato K."/>
            <person name="Oba Y."/>
            <person name="Sakakibara Y."/>
        </authorList>
    </citation>
    <scope>NUCLEOTIDE SEQUENCE</scope>
</reference>
<dbReference type="InterPro" id="IPR038213">
    <property type="entry name" value="IFI6/IFI27-like_sf"/>
</dbReference>
<evidence type="ECO:0000256" key="4">
    <source>
        <dbReference type="ARBA" id="ARBA00022989"/>
    </source>
</evidence>
<evidence type="ECO:0000313" key="8">
    <source>
        <dbReference type="Proteomes" id="UP000815677"/>
    </source>
</evidence>
<keyword evidence="4 6" id="KW-1133">Transmembrane helix</keyword>
<dbReference type="PANTHER" id="PTHR16932:SF18">
    <property type="entry name" value="INTERFERON, ALPHA-INDUCIBLE PROTEIN 27-LIKE 2"/>
    <property type="match status" value="1"/>
</dbReference>
<gene>
    <name evidence="7" type="ORF">MCHLO_11374</name>
</gene>
<evidence type="ECO:0000256" key="5">
    <source>
        <dbReference type="ARBA" id="ARBA00023136"/>
    </source>
</evidence>
<comment type="similarity">
    <text evidence="2">Belongs to the IFI6/IFI27 family.</text>
</comment>
<sequence length="202" mass="20180">MAYAAFPHHIREDLDALLHQSLPAARAVRDLSWTQFTELVGEYVAGHQAALVLAEKQHAPRGWFQRAREEHPTAVAAAAVGITVVATVAAPLVLVGVIQAIGFGSGGVVAGSIAATLHSAIGNVAAGSLFAICQSIGAGGAALAVAAPAAAVVGGVGGGMVAGVMVDGIDWVKVAQDAVFSASGMRASGPQILGNVRRGIHG</sequence>
<accession>A0ABQ0LTW8</accession>
<dbReference type="PANTHER" id="PTHR16932">
    <property type="entry name" value="INTERFERON ALPHA-INDUCIBLE PROTEIN 27"/>
    <property type="match status" value="1"/>
</dbReference>
<dbReference type="Gene3D" id="6.10.110.10">
    <property type="match status" value="1"/>
</dbReference>